<dbReference type="Proteomes" id="UP000019487">
    <property type="component" value="Unassembled WGS sequence"/>
</dbReference>
<keyword evidence="2" id="KW-1185">Reference proteome</keyword>
<gene>
    <name evidence="1" type="ORF">SBOR_2838</name>
</gene>
<evidence type="ECO:0000313" key="2">
    <source>
        <dbReference type="Proteomes" id="UP000019487"/>
    </source>
</evidence>
<organism evidence="1 2">
    <name type="scientific">Sclerotinia borealis (strain F-4128)</name>
    <dbReference type="NCBI Taxonomy" id="1432307"/>
    <lineage>
        <taxon>Eukaryota</taxon>
        <taxon>Fungi</taxon>
        <taxon>Dikarya</taxon>
        <taxon>Ascomycota</taxon>
        <taxon>Pezizomycotina</taxon>
        <taxon>Leotiomycetes</taxon>
        <taxon>Helotiales</taxon>
        <taxon>Sclerotiniaceae</taxon>
        <taxon>Sclerotinia</taxon>
    </lineage>
</organism>
<proteinExistence type="predicted"/>
<protein>
    <submittedName>
        <fullName evidence="1">Uncharacterized protein</fullName>
    </submittedName>
</protein>
<sequence length="76" mass="8686">MPPPGTLAVRVKKHARLQLLESGQRWYRLVNVHEARSLGFETDRRFALAALAQEIETRLWKPWATGITTDLYVAPS</sequence>
<dbReference type="EMBL" id="AYSA01000124">
    <property type="protein sequence ID" value="ESZ96768.1"/>
    <property type="molecule type" value="Genomic_DNA"/>
</dbReference>
<reference evidence="1 2" key="1">
    <citation type="journal article" date="2014" name="Genome Announc.">
        <title>Draft genome sequence of Sclerotinia borealis, a psychrophilic plant pathogenic fungus.</title>
        <authorList>
            <person name="Mardanov A.V."/>
            <person name="Beletsky A.V."/>
            <person name="Kadnikov V.V."/>
            <person name="Ignatov A.N."/>
            <person name="Ravin N.V."/>
        </authorList>
    </citation>
    <scope>NUCLEOTIDE SEQUENCE [LARGE SCALE GENOMIC DNA]</scope>
    <source>
        <strain evidence="2">F-4157</strain>
    </source>
</reference>
<dbReference type="AlphaFoldDB" id="W9CL80"/>
<comment type="caution">
    <text evidence="1">The sequence shown here is derived from an EMBL/GenBank/DDBJ whole genome shotgun (WGS) entry which is preliminary data.</text>
</comment>
<dbReference type="OrthoDB" id="3565363at2759"/>
<dbReference type="HOGENOM" id="CLU_2655858_0_0_1"/>
<accession>W9CL80</accession>
<name>W9CL80_SCLBF</name>
<evidence type="ECO:0000313" key="1">
    <source>
        <dbReference type="EMBL" id="ESZ96768.1"/>
    </source>
</evidence>